<dbReference type="EMBL" id="JACYNJ010000002">
    <property type="protein sequence ID" value="MBD8268895.1"/>
    <property type="molecule type" value="Genomic_DNA"/>
</dbReference>
<evidence type="ECO:0000313" key="1">
    <source>
        <dbReference type="EMBL" id="MBD8268895.1"/>
    </source>
</evidence>
<comment type="caution">
    <text evidence="1">The sequence shown here is derived from an EMBL/GenBank/DDBJ whole genome shotgun (WGS) entry which is preliminary data.</text>
</comment>
<organism evidence="1 2">
    <name type="scientific">Pseudomonas fluorescens</name>
    <dbReference type="NCBI Taxonomy" id="294"/>
    <lineage>
        <taxon>Bacteria</taxon>
        <taxon>Pseudomonadati</taxon>
        <taxon>Pseudomonadota</taxon>
        <taxon>Gammaproteobacteria</taxon>
        <taxon>Pseudomonadales</taxon>
        <taxon>Pseudomonadaceae</taxon>
        <taxon>Pseudomonas</taxon>
    </lineage>
</organism>
<protein>
    <submittedName>
        <fullName evidence="1">Uncharacterized protein</fullName>
    </submittedName>
</protein>
<reference evidence="1" key="1">
    <citation type="journal article" date="2020" name="FEMS Microbiol. Ecol.">
        <title>Temporal dynamics of bacterial communities during seed development and maturation.</title>
        <authorList>
            <person name="Chesneau G."/>
            <person name="Torres-Cortes G."/>
            <person name="Briand M."/>
            <person name="Darrasse A."/>
            <person name="Preveaux A."/>
            <person name="Marais C."/>
            <person name="Jacques M.A."/>
            <person name="Shade A."/>
            <person name="Barret M."/>
        </authorList>
    </citation>
    <scope>NUCLEOTIDE SEQUENCE</scope>
    <source>
        <strain evidence="1">CFBP13533</strain>
    </source>
</reference>
<proteinExistence type="predicted"/>
<dbReference type="AlphaFoldDB" id="A0AAE2U2C7"/>
<dbReference type="Proteomes" id="UP000610293">
    <property type="component" value="Unassembled WGS sequence"/>
</dbReference>
<evidence type="ECO:0000313" key="2">
    <source>
        <dbReference type="Proteomes" id="UP000610293"/>
    </source>
</evidence>
<sequence length="144" mass="15762">MDEMPVAGLDPGAVALCLSWMDRWQDMSALNNARARVIQSAVNILLSGPDTEERRKDARLIIDTVLKNTNLEKHPISELIIPFPVPASNNNRAITGDGGAGGSNVTTALPPINEEMLKNLVDYLETSTDVDLADAEEQWNVMYN</sequence>
<name>A0AAE2U2C7_PSEFL</name>
<dbReference type="RefSeq" id="WP_191955400.1">
    <property type="nucleotide sequence ID" value="NZ_JACYNJ010000002.1"/>
</dbReference>
<gene>
    <name evidence="1" type="ORF">IFU03_03890</name>
</gene>
<accession>A0AAE2U2C7</accession>